<dbReference type="Pfam" id="PF13175">
    <property type="entry name" value="AAA_15"/>
    <property type="match status" value="2"/>
</dbReference>
<comment type="caution">
    <text evidence="2">The sequence shown here is derived from an EMBL/GenBank/DDBJ whole genome shotgun (WGS) entry which is preliminary data.</text>
</comment>
<dbReference type="Gene3D" id="3.40.50.300">
    <property type="entry name" value="P-loop containing nucleotide triphosphate hydrolases"/>
    <property type="match status" value="1"/>
</dbReference>
<gene>
    <name evidence="2" type="ORF">COT50_04335</name>
</gene>
<dbReference type="SUPFAM" id="SSF52540">
    <property type="entry name" value="P-loop containing nucleoside triphosphate hydrolases"/>
    <property type="match status" value="1"/>
</dbReference>
<dbReference type="InterPro" id="IPR051396">
    <property type="entry name" value="Bact_Antivir_Def_Nuclease"/>
</dbReference>
<dbReference type="Proteomes" id="UP000231252">
    <property type="component" value="Unassembled WGS sequence"/>
</dbReference>
<evidence type="ECO:0000313" key="2">
    <source>
        <dbReference type="EMBL" id="PIS21986.1"/>
    </source>
</evidence>
<dbReference type="PANTHER" id="PTHR43581:SF4">
    <property type="entry name" value="ATP_GTP PHOSPHATASE"/>
    <property type="match status" value="1"/>
</dbReference>
<dbReference type="EMBL" id="PEYU01000099">
    <property type="protein sequence ID" value="PIS21986.1"/>
    <property type="molecule type" value="Genomic_DNA"/>
</dbReference>
<name>A0A2H0XAQ4_UNCKA</name>
<feature type="domain" description="Endonuclease GajA/Old nuclease/RecF-like AAA" evidence="1">
    <location>
        <begin position="1"/>
        <end position="95"/>
    </location>
</feature>
<reference evidence="3" key="1">
    <citation type="submission" date="2017-09" db="EMBL/GenBank/DDBJ databases">
        <title>Depth-based differentiation of microbial function through sediment-hosted aquifers and enrichment of novel symbionts in the deep terrestrial subsurface.</title>
        <authorList>
            <person name="Probst A.J."/>
            <person name="Ladd B."/>
            <person name="Jarett J.K."/>
            <person name="Geller-Mcgrath D.E."/>
            <person name="Sieber C.M.K."/>
            <person name="Emerson J.B."/>
            <person name="Anantharaman K."/>
            <person name="Thomas B.C."/>
            <person name="Malmstrom R."/>
            <person name="Stieglmeier M."/>
            <person name="Klingl A."/>
            <person name="Woyke T."/>
            <person name="Ryan C.M."/>
            <person name="Banfield J.F."/>
        </authorList>
    </citation>
    <scope>NUCLEOTIDE SEQUENCE [LARGE SCALE GENOMIC DNA]</scope>
</reference>
<accession>A0A2H0XAQ4</accession>
<dbReference type="InterPro" id="IPR041685">
    <property type="entry name" value="AAA_GajA/Old/RecF-like"/>
</dbReference>
<protein>
    <recommendedName>
        <fullName evidence="1">Endonuclease GajA/Old nuclease/RecF-like AAA domain-containing protein</fullName>
    </recommendedName>
</protein>
<dbReference type="PANTHER" id="PTHR43581">
    <property type="entry name" value="ATP/GTP PHOSPHATASE"/>
    <property type="match status" value="1"/>
</dbReference>
<dbReference type="InterPro" id="IPR027417">
    <property type="entry name" value="P-loop_NTPase"/>
</dbReference>
<sequence length="352" mass="39942">MFKSVRIKNFRGIKDLTVDGLKHINIFVGDNAVGKTAVLDAVYILINPGNPQLPLRTNDWRNLGFYTSSYWKSLFYNFDTKNEIELSSEGDNKRQVQIKPRMSASKTVSPASEISNGGNIKAGSEIEKLLNGLNISFQIAGEKYETSIEQTAPDVANLDLNNSYKETLQGHYLNNKTYAGELDLAEKFDGVNQEFGKEVVIEFLKTFNAGIEDIELDRYKKLLVKDGLFGNKRVPLNTYGDGIVRGLHILLPVISKQSNIVLIDEIENGLHWSKQELVWKFILSIVKTGHQQLFITTHSKEMLEHLQKVAVKENCQDLIKVFRLQNVDNAIKLVTYDEKQLDYAISHGEEFR</sequence>
<evidence type="ECO:0000313" key="3">
    <source>
        <dbReference type="Proteomes" id="UP000231252"/>
    </source>
</evidence>
<evidence type="ECO:0000259" key="1">
    <source>
        <dbReference type="Pfam" id="PF13175"/>
    </source>
</evidence>
<organism evidence="2 3">
    <name type="scientific">candidate division WWE3 bacterium CG08_land_8_20_14_0_20_41_10</name>
    <dbReference type="NCBI Taxonomy" id="1975085"/>
    <lineage>
        <taxon>Bacteria</taxon>
        <taxon>Katanobacteria</taxon>
    </lineage>
</organism>
<proteinExistence type="predicted"/>
<dbReference type="AlphaFoldDB" id="A0A2H0XAQ4"/>
<feature type="domain" description="Endonuclease GajA/Old nuclease/RecF-like AAA" evidence="1">
    <location>
        <begin position="178"/>
        <end position="302"/>
    </location>
</feature>